<evidence type="ECO:0000313" key="1">
    <source>
        <dbReference type="EMBL" id="KAG6512164.1"/>
    </source>
</evidence>
<dbReference type="EMBL" id="JACMSC010000008">
    <property type="protein sequence ID" value="KAG6512164.1"/>
    <property type="molecule type" value="Genomic_DNA"/>
</dbReference>
<comment type="caution">
    <text evidence="1">The sequence shown here is derived from an EMBL/GenBank/DDBJ whole genome shotgun (WGS) entry which is preliminary data.</text>
</comment>
<evidence type="ECO:0000313" key="2">
    <source>
        <dbReference type="Proteomes" id="UP000734854"/>
    </source>
</evidence>
<organism evidence="1 2">
    <name type="scientific">Zingiber officinale</name>
    <name type="common">Ginger</name>
    <name type="synonym">Amomum zingiber</name>
    <dbReference type="NCBI Taxonomy" id="94328"/>
    <lineage>
        <taxon>Eukaryota</taxon>
        <taxon>Viridiplantae</taxon>
        <taxon>Streptophyta</taxon>
        <taxon>Embryophyta</taxon>
        <taxon>Tracheophyta</taxon>
        <taxon>Spermatophyta</taxon>
        <taxon>Magnoliopsida</taxon>
        <taxon>Liliopsida</taxon>
        <taxon>Zingiberales</taxon>
        <taxon>Zingiberaceae</taxon>
        <taxon>Zingiber</taxon>
    </lineage>
</organism>
<dbReference type="AlphaFoldDB" id="A0A8J5H3E0"/>
<name>A0A8J5H3E0_ZINOF</name>
<dbReference type="PANTHER" id="PTHR31016:SF2">
    <property type="entry name" value="OS04G0228100 PROTEIN"/>
    <property type="match status" value="1"/>
</dbReference>
<reference evidence="1 2" key="1">
    <citation type="submission" date="2020-08" db="EMBL/GenBank/DDBJ databases">
        <title>Plant Genome Project.</title>
        <authorList>
            <person name="Zhang R.-G."/>
        </authorList>
    </citation>
    <scope>NUCLEOTIDE SEQUENCE [LARGE SCALE GENOMIC DNA]</scope>
    <source>
        <tissue evidence="1">Rhizome</tissue>
    </source>
</reference>
<protein>
    <submittedName>
        <fullName evidence="1">Uncharacterized protein</fullName>
    </submittedName>
</protein>
<proteinExistence type="predicted"/>
<sequence>MISYQGANAMGVIDTLGLRRNLNPKRQRASDLTKITVSEKQLRESRKTTSEEPKAKRLCGSDKLLNKREAISCNKSSDEISYANNNKVGDSSGFLDEKDDKISSNAIQTAALDKSKTLATSMVTKTSYLLGELKNMKLELWLMQERCNMLEEENIRLRESFDNGARLEDDDLQKVITLARGALQDCPMRFGKEVNHGGLHPAHWLLLTIRLQLETLLAEKSRLANDNANLLRENQCLHQLIEYHKLISQDLSTSDEELDTHGMCLDFSSPQARSESGLEDEAHSDCKPGCDVQWIPWFANRDLEVLNCFWMIQKLLILQIELKLEFRDFAVLDIVKAELFSVKLRTWSSTLLLQVHGVELLLLQAVCAKFLLQAADQQEFKRIRFTITMPFIEISDYRMNETFPDFDSSWIKLEFL</sequence>
<gene>
    <name evidence="1" type="ORF">ZIOFF_030259</name>
</gene>
<accession>A0A8J5H3E0</accession>
<dbReference type="PANTHER" id="PTHR31016">
    <property type="entry name" value="OS04G0228100 PROTEIN"/>
    <property type="match status" value="1"/>
</dbReference>
<dbReference type="Proteomes" id="UP000734854">
    <property type="component" value="Unassembled WGS sequence"/>
</dbReference>
<keyword evidence="2" id="KW-1185">Reference proteome</keyword>